<dbReference type="KEGG" id="smar:SM39_4531"/>
<dbReference type="AlphaFoldDB" id="A0AAT9F4S2"/>
<protein>
    <submittedName>
        <fullName evidence="2">Uncharacterized protein</fullName>
    </submittedName>
</protein>
<gene>
    <name evidence="2" type="ORF">SM39_4531</name>
</gene>
<sequence length="96" mass="10764">MPIVIRTRCSAVFHKLPGGRLPRGLPARNLMQSPSLACKRLESGSQLALFHGVKRGFLERGREKCLNKAPRPARIFSDKEANDEYRHVAQGAGQRR</sequence>
<feature type="compositionally biased region" description="Basic and acidic residues" evidence="1">
    <location>
        <begin position="77"/>
        <end position="87"/>
    </location>
</feature>
<evidence type="ECO:0000313" key="2">
    <source>
        <dbReference type="EMBL" id="BAO36450.1"/>
    </source>
</evidence>
<proteinExistence type="predicted"/>
<accession>A0AAT9F4S2</accession>
<name>A0AAT9F4S2_SERMA</name>
<organism evidence="2">
    <name type="scientific">Serratia marcescens SM39</name>
    <dbReference type="NCBI Taxonomy" id="1334564"/>
    <lineage>
        <taxon>Bacteria</taxon>
        <taxon>Pseudomonadati</taxon>
        <taxon>Pseudomonadota</taxon>
        <taxon>Gammaproteobacteria</taxon>
        <taxon>Enterobacterales</taxon>
        <taxon>Yersiniaceae</taxon>
        <taxon>Serratia</taxon>
    </lineage>
</organism>
<evidence type="ECO:0000256" key="1">
    <source>
        <dbReference type="SAM" id="MobiDB-lite"/>
    </source>
</evidence>
<reference evidence="2" key="1">
    <citation type="journal article" date="2014" name="Genome Biol. Evol.">
        <title>Genome evolution and plasticity of Serratia marcescens, an important multidrug-resistant nosocomial pathogen.</title>
        <authorList>
            <person name="Iguchi A."/>
            <person name="Nagaya Y."/>
            <person name="Pradel E."/>
            <person name="Ooka T."/>
            <person name="Ogura Y."/>
            <person name="Katsura K."/>
            <person name="Kurokawa K."/>
            <person name="Oshima K."/>
            <person name="Hattori M."/>
            <person name="Parkhill J."/>
            <person name="Sebaihia M."/>
            <person name="Coulthurst S.J."/>
            <person name="Gotoh N."/>
            <person name="Thomson N.R."/>
            <person name="Ewbank J.J."/>
            <person name="Hayashi T."/>
        </authorList>
    </citation>
    <scope>NUCLEOTIDE SEQUENCE</scope>
    <source>
        <strain evidence="2">SM39</strain>
    </source>
</reference>
<dbReference type="EMBL" id="AP013063">
    <property type="protein sequence ID" value="BAO36450.1"/>
    <property type="molecule type" value="Genomic_DNA"/>
</dbReference>
<feature type="region of interest" description="Disordered" evidence="1">
    <location>
        <begin position="77"/>
        <end position="96"/>
    </location>
</feature>